<dbReference type="GO" id="GO:0004722">
    <property type="term" value="F:protein serine/threonine phosphatase activity"/>
    <property type="evidence" value="ECO:0007669"/>
    <property type="project" value="InterPro"/>
</dbReference>
<sequence>MYSRERYRDLQCASDMAQVLPLLLFLLLQPVALALEVSVADVTSRKLLTDRSWFSQVARVRRRVADDATACVAVSDSLRPGLTVEGYELVERSGLLGVCKHQQTQWPMQTRDRMEIVPWSTAPSDAESEPPRSAPVCPLPGAASASQSQRFAVPPLPPPESTDSEDRSSSPEGPMLEYQYVTEEAERIYVNAHYRLKKKFDAGSHGEVWRATRRHATSEREEHFVLKRLFLELGESMAQMGLREAHFGALLHGERHVARFVEYFFRPAQVAESESDHKLSTTPELWLVFYDEGKSLRQYLYEKLEVVYGADEHGDTRAGVVLQPSHFWEKLRTDARGENVLREIMRQLLQAVAALHARGITHRDIKPSNILVSIPPSSTGATLPPMPLVKLADFGSAVDDYTLQNLYAAGGGSDDSEASRGPSQAEETREYQPPEVLFNENGQPYDYTAPEAYDLWSVGVVFLEMVLGSPQVFLISPRERAKLDVVLDAQRRRHRHRHGRHDGEEDAESGWRSKAYLLHVLTQEFCIFQPAPRQLRSLWDKYALVSESCHFGRFNQTVVDRDPLKRGLEDSWGLDLMWRLLQWHPSERISAEDALEHAYFRGPYVCKESGRRFATRQDLLLHEHYLETQRARDSIFASVVRAKYELPERFTCPHCGRVFSTAQSCEQHAHARRHDINSSFCDFEAPLISAAIQTESQPAYIEPLSPQRPAVGVALFQGRKKYMEDFVLVLTEQQLHQRWHTERGDSEPFQPLGFDLYAVVDGHLGSAAATFVVENLPRVLYRHFAAIPKTKENPLQTDAGQAVGVSAERELAEKFALRQTFLELHEGFLQSLDELASDGTFTNGTTAFGEYFSGCTLTVVLHFRREHRLISANVGDSRALVWLPGASARDKEDRKSAEVVPLSMDHWPNDPGERSRIESSGGFVSFSGLWRVVGQLAVSRSLGDRHLRKYVTAEPSVFHAKLGERSSGGVLVVASDGVWETMSNDDVVRFLAEKRSSASAGAQHNGDPSLNDLATELLTEGYVRGSLDNMAVVLVALA</sequence>
<dbReference type="Gene3D" id="3.30.160.60">
    <property type="entry name" value="Classic Zinc Finger"/>
    <property type="match status" value="1"/>
</dbReference>
<accession>A0A6A3FDD1</accession>
<dbReference type="InterPro" id="IPR015655">
    <property type="entry name" value="PP2C"/>
</dbReference>
<feature type="domain" description="C2H2-type" evidence="5">
    <location>
        <begin position="650"/>
        <end position="674"/>
    </location>
</feature>
<dbReference type="InterPro" id="IPR001932">
    <property type="entry name" value="PPM-type_phosphatase-like_dom"/>
</dbReference>
<feature type="domain" description="Protein kinase" evidence="4">
    <location>
        <begin position="194"/>
        <end position="600"/>
    </location>
</feature>
<proteinExistence type="predicted"/>
<evidence type="ECO:0000313" key="9">
    <source>
        <dbReference type="EMBL" id="KAE9242584.1"/>
    </source>
</evidence>
<feature type="chain" id="PRO_5036163877" evidence="3">
    <location>
        <begin position="35"/>
        <end position="1038"/>
    </location>
</feature>
<dbReference type="GO" id="GO:0004672">
    <property type="term" value="F:protein kinase activity"/>
    <property type="evidence" value="ECO:0007669"/>
    <property type="project" value="InterPro"/>
</dbReference>
<dbReference type="EMBL" id="QXGF01000305">
    <property type="protein sequence ID" value="KAE8942447.1"/>
    <property type="molecule type" value="Genomic_DNA"/>
</dbReference>
<gene>
    <name evidence="10" type="ORF">PF002_g8000</name>
    <name evidence="9" type="ORF">PF004_g6534</name>
    <name evidence="7" type="ORF">PF009_g7785</name>
    <name evidence="8" type="ORF">PF010_g4790</name>
</gene>
<dbReference type="InterPro" id="IPR008271">
    <property type="entry name" value="Ser/Thr_kinase_AS"/>
</dbReference>
<dbReference type="InterPro" id="IPR000719">
    <property type="entry name" value="Prot_kinase_dom"/>
</dbReference>
<dbReference type="CDD" id="cd00143">
    <property type="entry name" value="PP2Cc"/>
    <property type="match status" value="1"/>
</dbReference>
<evidence type="ECO:0000313" key="11">
    <source>
        <dbReference type="Proteomes" id="UP000429523"/>
    </source>
</evidence>
<evidence type="ECO:0000259" key="4">
    <source>
        <dbReference type="PROSITE" id="PS50011"/>
    </source>
</evidence>
<dbReference type="Proteomes" id="UP000488956">
    <property type="component" value="Unassembled WGS sequence"/>
</dbReference>
<keyword evidence="1" id="KW-0479">Metal-binding</keyword>
<dbReference type="InterPro" id="IPR011009">
    <property type="entry name" value="Kinase-like_dom_sf"/>
</dbReference>
<feature type="signal peptide" evidence="3">
    <location>
        <begin position="1"/>
        <end position="34"/>
    </location>
</feature>
<dbReference type="PROSITE" id="PS51746">
    <property type="entry name" value="PPM_2"/>
    <property type="match status" value="1"/>
</dbReference>
<dbReference type="EMBL" id="QXGD01000306">
    <property type="protein sequence ID" value="KAE9243966.1"/>
    <property type="molecule type" value="Genomic_DNA"/>
</dbReference>
<dbReference type="PROSITE" id="PS50157">
    <property type="entry name" value="ZINC_FINGER_C2H2_2"/>
    <property type="match status" value="1"/>
</dbReference>
<comment type="caution">
    <text evidence="7">The sequence shown here is derived from an EMBL/GenBank/DDBJ whole genome shotgun (WGS) entry which is preliminary data.</text>
</comment>
<dbReference type="SMART" id="SM00332">
    <property type="entry name" value="PP2Cc"/>
    <property type="match status" value="1"/>
</dbReference>
<evidence type="ECO:0000313" key="8">
    <source>
        <dbReference type="EMBL" id="KAE9127666.1"/>
    </source>
</evidence>
<dbReference type="PROSITE" id="PS00108">
    <property type="entry name" value="PROTEIN_KINASE_ST"/>
    <property type="match status" value="1"/>
</dbReference>
<dbReference type="GO" id="GO:0008270">
    <property type="term" value="F:zinc ion binding"/>
    <property type="evidence" value="ECO:0007669"/>
    <property type="project" value="UniProtKB-KW"/>
</dbReference>
<evidence type="ECO:0000313" key="12">
    <source>
        <dbReference type="Proteomes" id="UP000440367"/>
    </source>
</evidence>
<protein>
    <submittedName>
        <fullName evidence="7">Uncharacterized protein</fullName>
    </submittedName>
</protein>
<dbReference type="InterPro" id="IPR036457">
    <property type="entry name" value="PPM-type-like_dom_sf"/>
</dbReference>
<dbReference type="PROSITE" id="PS50011">
    <property type="entry name" value="PROTEIN_KINASE_DOM"/>
    <property type="match status" value="1"/>
</dbReference>
<dbReference type="GO" id="GO:0005524">
    <property type="term" value="F:ATP binding"/>
    <property type="evidence" value="ECO:0007669"/>
    <property type="project" value="InterPro"/>
</dbReference>
<dbReference type="Proteomes" id="UP000440367">
    <property type="component" value="Unassembled WGS sequence"/>
</dbReference>
<dbReference type="Pfam" id="PF00069">
    <property type="entry name" value="Pkinase"/>
    <property type="match status" value="1"/>
</dbReference>
<name>A0A6A3FDD1_9STRA</name>
<dbReference type="SUPFAM" id="SSF81606">
    <property type="entry name" value="PP2C-like"/>
    <property type="match status" value="1"/>
</dbReference>
<dbReference type="Proteomes" id="UP000476176">
    <property type="component" value="Unassembled WGS sequence"/>
</dbReference>
<dbReference type="SUPFAM" id="SSF56112">
    <property type="entry name" value="Protein kinase-like (PK-like)"/>
    <property type="match status" value="1"/>
</dbReference>
<dbReference type="Pfam" id="PF00481">
    <property type="entry name" value="PP2C"/>
    <property type="match status" value="1"/>
</dbReference>
<dbReference type="CDD" id="cd00180">
    <property type="entry name" value="PKc"/>
    <property type="match status" value="1"/>
</dbReference>
<feature type="region of interest" description="Disordered" evidence="2">
    <location>
        <begin position="121"/>
        <end position="174"/>
    </location>
</feature>
<dbReference type="PROSITE" id="PS00028">
    <property type="entry name" value="ZINC_FINGER_C2H2_1"/>
    <property type="match status" value="1"/>
</dbReference>
<dbReference type="Gene3D" id="3.60.40.10">
    <property type="entry name" value="PPM-type phosphatase domain"/>
    <property type="match status" value="1"/>
</dbReference>
<organism evidence="7 11">
    <name type="scientific">Phytophthora fragariae</name>
    <dbReference type="NCBI Taxonomy" id="53985"/>
    <lineage>
        <taxon>Eukaryota</taxon>
        <taxon>Sar</taxon>
        <taxon>Stramenopiles</taxon>
        <taxon>Oomycota</taxon>
        <taxon>Peronosporomycetes</taxon>
        <taxon>Peronosporales</taxon>
        <taxon>Peronosporaceae</taxon>
        <taxon>Phytophthora</taxon>
    </lineage>
</organism>
<dbReference type="SMART" id="SM00220">
    <property type="entry name" value="S_TKc"/>
    <property type="match status" value="1"/>
</dbReference>
<keyword evidence="1" id="KW-0862">Zinc</keyword>
<keyword evidence="1" id="KW-0863">Zinc-finger</keyword>
<feature type="region of interest" description="Disordered" evidence="2">
    <location>
        <begin position="408"/>
        <end position="433"/>
    </location>
</feature>
<evidence type="ECO:0000313" key="7">
    <source>
        <dbReference type="EMBL" id="KAE8942447.1"/>
    </source>
</evidence>
<dbReference type="EMBL" id="QXGC01000265">
    <property type="protein sequence ID" value="KAE9242584.1"/>
    <property type="molecule type" value="Genomic_DNA"/>
</dbReference>
<evidence type="ECO:0000256" key="1">
    <source>
        <dbReference type="PROSITE-ProRule" id="PRU00042"/>
    </source>
</evidence>
<dbReference type="InterPro" id="IPR013087">
    <property type="entry name" value="Znf_C2H2_type"/>
</dbReference>
<evidence type="ECO:0000256" key="2">
    <source>
        <dbReference type="SAM" id="MobiDB-lite"/>
    </source>
</evidence>
<evidence type="ECO:0000256" key="3">
    <source>
        <dbReference type="SAM" id="SignalP"/>
    </source>
</evidence>
<evidence type="ECO:0000313" key="10">
    <source>
        <dbReference type="EMBL" id="KAE9243966.1"/>
    </source>
</evidence>
<evidence type="ECO:0000313" key="14">
    <source>
        <dbReference type="Proteomes" id="UP000488956"/>
    </source>
</evidence>
<evidence type="ECO:0000259" key="5">
    <source>
        <dbReference type="PROSITE" id="PS50157"/>
    </source>
</evidence>
<dbReference type="EMBL" id="QXFX01000171">
    <property type="protein sequence ID" value="KAE9127666.1"/>
    <property type="molecule type" value="Genomic_DNA"/>
</dbReference>
<feature type="domain" description="PPM-type phosphatase" evidence="6">
    <location>
        <begin position="710"/>
        <end position="1037"/>
    </location>
</feature>
<keyword evidence="3" id="KW-0732">Signal</keyword>
<evidence type="ECO:0000313" key="13">
    <source>
        <dbReference type="Proteomes" id="UP000476176"/>
    </source>
</evidence>
<dbReference type="AlphaFoldDB" id="A0A6A3FDD1"/>
<evidence type="ECO:0000259" key="6">
    <source>
        <dbReference type="PROSITE" id="PS51746"/>
    </source>
</evidence>
<dbReference type="PANTHER" id="PTHR47992">
    <property type="entry name" value="PROTEIN PHOSPHATASE"/>
    <property type="match status" value="1"/>
</dbReference>
<dbReference type="Proteomes" id="UP000429523">
    <property type="component" value="Unassembled WGS sequence"/>
</dbReference>
<reference evidence="11 12" key="1">
    <citation type="submission" date="2018-08" db="EMBL/GenBank/DDBJ databases">
        <title>Genomic investigation of the strawberry pathogen Phytophthora fragariae indicates pathogenicity is determined by transcriptional variation in three key races.</title>
        <authorList>
            <person name="Adams T.M."/>
            <person name="Armitage A.D."/>
            <person name="Sobczyk M.K."/>
            <person name="Bates H.J."/>
            <person name="Dunwell J.M."/>
            <person name="Nellist C.F."/>
            <person name="Harrison R.J."/>
        </authorList>
    </citation>
    <scope>NUCLEOTIDE SEQUENCE [LARGE SCALE GENOMIC DNA]</scope>
    <source>
        <strain evidence="10 12">BC-1</strain>
        <strain evidence="9 13">BC-23</strain>
        <strain evidence="7 11">NOV-9</strain>
        <strain evidence="8 14">ONT-3</strain>
    </source>
</reference>
<dbReference type="Gene3D" id="1.10.510.10">
    <property type="entry name" value="Transferase(Phosphotransferase) domain 1"/>
    <property type="match status" value="2"/>
</dbReference>